<dbReference type="Proteomes" id="UP000324800">
    <property type="component" value="Unassembled WGS sequence"/>
</dbReference>
<dbReference type="InterPro" id="IPR013762">
    <property type="entry name" value="Integrase-like_cat_sf"/>
</dbReference>
<gene>
    <name evidence="2" type="ORF">EZS28_039800</name>
</gene>
<dbReference type="InterPro" id="IPR011010">
    <property type="entry name" value="DNA_brk_join_enz"/>
</dbReference>
<dbReference type="GO" id="GO:0015074">
    <property type="term" value="P:DNA integration"/>
    <property type="evidence" value="ECO:0007669"/>
    <property type="project" value="InterPro"/>
</dbReference>
<evidence type="ECO:0000256" key="1">
    <source>
        <dbReference type="ARBA" id="ARBA00023172"/>
    </source>
</evidence>
<dbReference type="AlphaFoldDB" id="A0A5J4U351"/>
<sequence length="249" mass="29044">MLKTENQISLRLSPKHANVIETYDVYETDNEKLSLKLAIYEWIDRLKKQFPKDTDFLLWHKNFNNPTTTKDVSPQLPKLLKEPKIIGASAHSIRYSATTQLIKLDISERDLATFTHHSQNSRTVQQYYIFQSSARVNDMARQLTCNPSQDHEIRIPTQNETEIRRKFPNELKDRTIGMMLKVGWSAWNDNAEIRTLICQSLISLIQRIIDKEMLLTSCFDGYEEKIGEQGKYNQSFKKDQAVHEANPQI</sequence>
<dbReference type="SUPFAM" id="SSF56349">
    <property type="entry name" value="DNA breaking-rejoining enzymes"/>
    <property type="match status" value="1"/>
</dbReference>
<reference evidence="2 3" key="1">
    <citation type="submission" date="2019-03" db="EMBL/GenBank/DDBJ databases">
        <title>Single cell metagenomics reveals metabolic interactions within the superorganism composed of flagellate Streblomastix strix and complex community of Bacteroidetes bacteria on its surface.</title>
        <authorList>
            <person name="Treitli S.C."/>
            <person name="Kolisko M."/>
            <person name="Husnik F."/>
            <person name="Keeling P."/>
            <person name="Hampl V."/>
        </authorList>
    </citation>
    <scope>NUCLEOTIDE SEQUENCE [LARGE SCALE GENOMIC DNA]</scope>
    <source>
        <strain evidence="2">ST1C</strain>
    </source>
</reference>
<protein>
    <recommendedName>
        <fullName evidence="4">Tyr recombinase domain-containing protein</fullName>
    </recommendedName>
</protein>
<dbReference type="GO" id="GO:0006310">
    <property type="term" value="P:DNA recombination"/>
    <property type="evidence" value="ECO:0007669"/>
    <property type="project" value="UniProtKB-KW"/>
</dbReference>
<comment type="caution">
    <text evidence="2">The sequence shown here is derived from an EMBL/GenBank/DDBJ whole genome shotgun (WGS) entry which is preliminary data.</text>
</comment>
<evidence type="ECO:0000313" key="2">
    <source>
        <dbReference type="EMBL" id="KAA6364673.1"/>
    </source>
</evidence>
<evidence type="ECO:0000313" key="3">
    <source>
        <dbReference type="Proteomes" id="UP000324800"/>
    </source>
</evidence>
<dbReference type="GO" id="GO:0003677">
    <property type="term" value="F:DNA binding"/>
    <property type="evidence" value="ECO:0007669"/>
    <property type="project" value="InterPro"/>
</dbReference>
<name>A0A5J4U351_9EUKA</name>
<organism evidence="2 3">
    <name type="scientific">Streblomastix strix</name>
    <dbReference type="NCBI Taxonomy" id="222440"/>
    <lineage>
        <taxon>Eukaryota</taxon>
        <taxon>Metamonada</taxon>
        <taxon>Preaxostyla</taxon>
        <taxon>Oxymonadida</taxon>
        <taxon>Streblomastigidae</taxon>
        <taxon>Streblomastix</taxon>
    </lineage>
</organism>
<proteinExistence type="predicted"/>
<dbReference type="EMBL" id="SNRW01021359">
    <property type="protein sequence ID" value="KAA6364673.1"/>
    <property type="molecule type" value="Genomic_DNA"/>
</dbReference>
<keyword evidence="1" id="KW-0233">DNA recombination</keyword>
<accession>A0A5J4U351</accession>
<dbReference type="Gene3D" id="1.10.443.10">
    <property type="entry name" value="Intergrase catalytic core"/>
    <property type="match status" value="1"/>
</dbReference>
<evidence type="ECO:0008006" key="4">
    <source>
        <dbReference type="Google" id="ProtNLM"/>
    </source>
</evidence>